<keyword evidence="5" id="KW-1185">Reference proteome</keyword>
<evidence type="ECO:0000313" key="4">
    <source>
        <dbReference type="EMBL" id="CAH1785469.1"/>
    </source>
</evidence>
<dbReference type="PROSITE" id="PS50039">
    <property type="entry name" value="FORK_HEAD_3"/>
    <property type="match status" value="1"/>
</dbReference>
<proteinExistence type="predicted"/>
<dbReference type="GO" id="GO:0005634">
    <property type="term" value="C:nucleus"/>
    <property type="evidence" value="ECO:0007669"/>
    <property type="project" value="UniProtKB-SubCell"/>
</dbReference>
<comment type="subcellular location">
    <subcellularLocation>
        <location evidence="3">Nucleus</location>
    </subcellularLocation>
</comment>
<dbReference type="GO" id="GO:0000978">
    <property type="term" value="F:RNA polymerase II cis-regulatory region sequence-specific DNA binding"/>
    <property type="evidence" value="ECO:0007669"/>
    <property type="project" value="TreeGrafter"/>
</dbReference>
<gene>
    <name evidence="4" type="ORF">OFUS_LOCUS11519</name>
</gene>
<dbReference type="SUPFAM" id="SSF46785">
    <property type="entry name" value="Winged helix' DNA-binding domain"/>
    <property type="match status" value="1"/>
</dbReference>
<dbReference type="InterPro" id="IPR036388">
    <property type="entry name" value="WH-like_DNA-bd_sf"/>
</dbReference>
<dbReference type="InterPro" id="IPR001766">
    <property type="entry name" value="Fork_head_dom"/>
</dbReference>
<sequence length="180" mass="20792">MDCYVHHTLHQHHDPTDTSTVLPEGTKLIKPPNKLVEIVAQAIDGSPDKLLQVQQVYSVLQNKYPYFRYMDKSAITSWRSSIRHALYQKWFVKVPFTTDLINCKGSYWCLNKMYIPKEWNMPGMPVIPKHVVPPRSMPRNGYAMDIENDPNKLEDLAAVQTLTMQHANIHTNFPDVFNIG</sequence>
<feature type="DNA-binding region" description="Fork-head" evidence="3">
    <location>
        <begin position="30"/>
        <end position="111"/>
    </location>
</feature>
<comment type="caution">
    <text evidence="4">The sequence shown here is derived from an EMBL/GenBank/DDBJ whole genome shotgun (WGS) entry which is preliminary data.</text>
</comment>
<name>A0A8J1UC36_OWEFU</name>
<dbReference type="InterPro" id="IPR050211">
    <property type="entry name" value="FOX_domain-containing"/>
</dbReference>
<dbReference type="AlphaFoldDB" id="A0A8J1UC36"/>
<accession>A0A8J1UC36</accession>
<dbReference type="PROSITE" id="PS00658">
    <property type="entry name" value="FORK_HEAD_2"/>
    <property type="match status" value="1"/>
</dbReference>
<reference evidence="4" key="1">
    <citation type="submission" date="2022-03" db="EMBL/GenBank/DDBJ databases">
        <authorList>
            <person name="Martin C."/>
        </authorList>
    </citation>
    <scope>NUCLEOTIDE SEQUENCE</scope>
</reference>
<dbReference type="Proteomes" id="UP000749559">
    <property type="component" value="Unassembled WGS sequence"/>
</dbReference>
<feature type="non-terminal residue" evidence="4">
    <location>
        <position position="180"/>
    </location>
</feature>
<evidence type="ECO:0000256" key="2">
    <source>
        <dbReference type="ARBA" id="ARBA00023242"/>
    </source>
</evidence>
<dbReference type="Gene3D" id="1.10.10.10">
    <property type="entry name" value="Winged helix-like DNA-binding domain superfamily/Winged helix DNA-binding domain"/>
    <property type="match status" value="1"/>
</dbReference>
<dbReference type="GO" id="GO:0030154">
    <property type="term" value="P:cell differentiation"/>
    <property type="evidence" value="ECO:0007669"/>
    <property type="project" value="TreeGrafter"/>
</dbReference>
<organism evidence="4 5">
    <name type="scientific">Owenia fusiformis</name>
    <name type="common">Polychaete worm</name>
    <dbReference type="NCBI Taxonomy" id="6347"/>
    <lineage>
        <taxon>Eukaryota</taxon>
        <taxon>Metazoa</taxon>
        <taxon>Spiralia</taxon>
        <taxon>Lophotrochozoa</taxon>
        <taxon>Annelida</taxon>
        <taxon>Polychaeta</taxon>
        <taxon>Sedentaria</taxon>
        <taxon>Canalipalpata</taxon>
        <taxon>Sabellida</taxon>
        <taxon>Oweniida</taxon>
        <taxon>Oweniidae</taxon>
        <taxon>Owenia</taxon>
    </lineage>
</organism>
<evidence type="ECO:0000256" key="1">
    <source>
        <dbReference type="ARBA" id="ARBA00023125"/>
    </source>
</evidence>
<dbReference type="InterPro" id="IPR036390">
    <property type="entry name" value="WH_DNA-bd_sf"/>
</dbReference>
<keyword evidence="1 3" id="KW-0238">DNA-binding</keyword>
<evidence type="ECO:0000313" key="5">
    <source>
        <dbReference type="Proteomes" id="UP000749559"/>
    </source>
</evidence>
<dbReference type="GO" id="GO:0000981">
    <property type="term" value="F:DNA-binding transcription factor activity, RNA polymerase II-specific"/>
    <property type="evidence" value="ECO:0007669"/>
    <property type="project" value="TreeGrafter"/>
</dbReference>
<dbReference type="PANTHER" id="PTHR11829:SF343">
    <property type="entry name" value="FORK-HEAD DOMAIN-CONTAINING PROTEIN"/>
    <property type="match status" value="1"/>
</dbReference>
<protein>
    <submittedName>
        <fullName evidence="4">Uncharacterized protein</fullName>
    </submittedName>
</protein>
<dbReference type="InterPro" id="IPR030456">
    <property type="entry name" value="TF_fork_head_CS_2"/>
</dbReference>
<dbReference type="EMBL" id="CAIIXF020000006">
    <property type="protein sequence ID" value="CAH1785469.1"/>
    <property type="molecule type" value="Genomic_DNA"/>
</dbReference>
<dbReference type="PANTHER" id="PTHR11829">
    <property type="entry name" value="FORKHEAD BOX PROTEIN"/>
    <property type="match status" value="1"/>
</dbReference>
<dbReference type="GO" id="GO:0009653">
    <property type="term" value="P:anatomical structure morphogenesis"/>
    <property type="evidence" value="ECO:0007669"/>
    <property type="project" value="TreeGrafter"/>
</dbReference>
<dbReference type="PRINTS" id="PR00053">
    <property type="entry name" value="FORKHEAD"/>
</dbReference>
<dbReference type="Pfam" id="PF00250">
    <property type="entry name" value="Forkhead"/>
    <property type="match status" value="1"/>
</dbReference>
<dbReference type="SMART" id="SM00339">
    <property type="entry name" value="FH"/>
    <property type="match status" value="1"/>
</dbReference>
<dbReference type="OrthoDB" id="6281208at2759"/>
<evidence type="ECO:0000256" key="3">
    <source>
        <dbReference type="PROSITE-ProRule" id="PRU00089"/>
    </source>
</evidence>
<keyword evidence="2 3" id="KW-0539">Nucleus</keyword>